<gene>
    <name evidence="2" type="ORF">A3F03_03590</name>
</gene>
<keyword evidence="1" id="KW-1133">Transmembrane helix</keyword>
<dbReference type="AlphaFoldDB" id="A0A1F7I603"/>
<feature type="transmembrane region" description="Helical" evidence="1">
    <location>
        <begin position="47"/>
        <end position="69"/>
    </location>
</feature>
<accession>A0A1F7I603</accession>
<dbReference type="EMBL" id="MGAC01000005">
    <property type="protein sequence ID" value="OGK38682.1"/>
    <property type="molecule type" value="Genomic_DNA"/>
</dbReference>
<feature type="transmembrane region" description="Helical" evidence="1">
    <location>
        <begin position="12"/>
        <end position="27"/>
    </location>
</feature>
<feature type="transmembrane region" description="Helical" evidence="1">
    <location>
        <begin position="133"/>
        <end position="156"/>
    </location>
</feature>
<dbReference type="Proteomes" id="UP000176803">
    <property type="component" value="Unassembled WGS sequence"/>
</dbReference>
<evidence type="ECO:0008006" key="4">
    <source>
        <dbReference type="Google" id="ProtNLM"/>
    </source>
</evidence>
<proteinExistence type="predicted"/>
<evidence type="ECO:0000256" key="1">
    <source>
        <dbReference type="SAM" id="Phobius"/>
    </source>
</evidence>
<name>A0A1F7I603_9BACT</name>
<organism evidence="2 3">
    <name type="scientific">Candidatus Roizmanbacteria bacterium RIFCSPHIGHO2_12_FULL_41_11</name>
    <dbReference type="NCBI Taxonomy" id="1802052"/>
    <lineage>
        <taxon>Bacteria</taxon>
        <taxon>Candidatus Roizmaniibacteriota</taxon>
    </lineage>
</organism>
<sequence length="188" mass="21113">MNKKNKIKYPKLLLLLITIVIAFRLFYEGRNYAPFHDFLISLGYFGTFLGGIFYAYGFTAAPATAILLVFAKEQNLILAVLIGGLGAVLSDFLIFKFIRYSFIDEINKLKKEKFVKSMTKNGKNIFGRYYKHIFPTFAGFLIASPLPTEIGVTMMASIKNISVKKFMVTAYLLHSLGILIILVIGSAI</sequence>
<evidence type="ECO:0000313" key="2">
    <source>
        <dbReference type="EMBL" id="OGK38682.1"/>
    </source>
</evidence>
<keyword evidence="1" id="KW-0812">Transmembrane</keyword>
<reference evidence="2 3" key="1">
    <citation type="journal article" date="2016" name="Nat. Commun.">
        <title>Thousands of microbial genomes shed light on interconnected biogeochemical processes in an aquifer system.</title>
        <authorList>
            <person name="Anantharaman K."/>
            <person name="Brown C.T."/>
            <person name="Hug L.A."/>
            <person name="Sharon I."/>
            <person name="Castelle C.J."/>
            <person name="Probst A.J."/>
            <person name="Thomas B.C."/>
            <person name="Singh A."/>
            <person name="Wilkins M.J."/>
            <person name="Karaoz U."/>
            <person name="Brodie E.L."/>
            <person name="Williams K.H."/>
            <person name="Hubbard S.S."/>
            <person name="Banfield J.F."/>
        </authorList>
    </citation>
    <scope>NUCLEOTIDE SEQUENCE [LARGE SCALE GENOMIC DNA]</scope>
</reference>
<evidence type="ECO:0000313" key="3">
    <source>
        <dbReference type="Proteomes" id="UP000176803"/>
    </source>
</evidence>
<feature type="transmembrane region" description="Helical" evidence="1">
    <location>
        <begin position="168"/>
        <end position="187"/>
    </location>
</feature>
<feature type="transmembrane region" description="Helical" evidence="1">
    <location>
        <begin position="76"/>
        <end position="98"/>
    </location>
</feature>
<keyword evidence="1" id="KW-0472">Membrane</keyword>
<protein>
    <recommendedName>
        <fullName evidence="4">TVP38/TMEM64 family membrane protein</fullName>
    </recommendedName>
</protein>
<comment type="caution">
    <text evidence="2">The sequence shown here is derived from an EMBL/GenBank/DDBJ whole genome shotgun (WGS) entry which is preliminary data.</text>
</comment>